<dbReference type="SUPFAM" id="SSF52540">
    <property type="entry name" value="P-loop containing nucleoside triphosphate hydrolases"/>
    <property type="match status" value="1"/>
</dbReference>
<dbReference type="RefSeq" id="WP_038091873.1">
    <property type="nucleotide sequence ID" value="NZ_JMIR01000031.1"/>
</dbReference>
<dbReference type="Proteomes" id="UP000027931">
    <property type="component" value="Unassembled WGS sequence"/>
</dbReference>
<dbReference type="InterPro" id="IPR027417">
    <property type="entry name" value="P-loop_NTPase"/>
</dbReference>
<evidence type="ECO:0000313" key="2">
    <source>
        <dbReference type="Proteomes" id="UP000027931"/>
    </source>
</evidence>
<gene>
    <name evidence="1" type="ORF">EL26_18445</name>
</gene>
<reference evidence="1 2" key="1">
    <citation type="journal article" date="2013" name="Int. J. Syst. Evol. Microbiol.">
        <title>Tumebacillus flagellatus sp. nov., an alpha-amylase/pullulanase-producing bacterium isolated from cassava wastewater.</title>
        <authorList>
            <person name="Wang Q."/>
            <person name="Xie N."/>
            <person name="Qin Y."/>
            <person name="Shen N."/>
            <person name="Zhu J."/>
            <person name="Mi H."/>
            <person name="Huang R."/>
        </authorList>
    </citation>
    <scope>NUCLEOTIDE SEQUENCE [LARGE SCALE GENOMIC DNA]</scope>
    <source>
        <strain evidence="1 2">GST4</strain>
    </source>
</reference>
<name>A0A074M737_9BACL</name>
<evidence type="ECO:0000313" key="1">
    <source>
        <dbReference type="EMBL" id="KEO81822.1"/>
    </source>
</evidence>
<comment type="caution">
    <text evidence="1">The sequence shown here is derived from an EMBL/GenBank/DDBJ whole genome shotgun (WGS) entry which is preliminary data.</text>
</comment>
<dbReference type="OrthoDB" id="8211253at2"/>
<dbReference type="AlphaFoldDB" id="A0A074M737"/>
<dbReference type="STRING" id="1157490.EL26_18445"/>
<sequence>MIKTKCICLEGIPGSGKSTTSGLVALQAERNGANVTWFHEVARWHPVNLFRKAALSPEEFQGVCRGLSEHVRGRVEAASTRRGTYHVVDLDVLRRSGGQDARDALEPYDVWTWPNERDRAFALELWQAMVEEYRDKDEVIILDASLFQYPIYGMLWEQTPRDEIKAYVHQLLAILEPLNPVLIHLYQADSEQLIEKLLRIRGDAWVDHIVERDRERPYYKNSDVPGRERMRQFHLELRERMQEMFEETPFRKLGIENSAGEFARYDRQVLEFLELEHIPDPVLSEDALQRVAGTYTNDTVQKTIRLIPDNGTLYFEGGINRRVRLIPKDESTFTFQDSPVVLHVGEDALTLGGVELIDTWTESGLVYQKQVTHPRKKTPPHR</sequence>
<dbReference type="eggNOG" id="COG0470">
    <property type="taxonomic scope" value="Bacteria"/>
</dbReference>
<keyword evidence="2" id="KW-1185">Reference proteome</keyword>
<dbReference type="EMBL" id="JMIR01000031">
    <property type="protein sequence ID" value="KEO81822.1"/>
    <property type="molecule type" value="Genomic_DNA"/>
</dbReference>
<proteinExistence type="predicted"/>
<protein>
    <submittedName>
        <fullName evidence="1">Uncharacterized protein</fullName>
    </submittedName>
</protein>
<accession>A0A074M737</accession>
<organism evidence="1 2">
    <name type="scientific">Tumebacillus flagellatus</name>
    <dbReference type="NCBI Taxonomy" id="1157490"/>
    <lineage>
        <taxon>Bacteria</taxon>
        <taxon>Bacillati</taxon>
        <taxon>Bacillota</taxon>
        <taxon>Bacilli</taxon>
        <taxon>Bacillales</taxon>
        <taxon>Alicyclobacillaceae</taxon>
        <taxon>Tumebacillus</taxon>
    </lineage>
</organism>
<dbReference type="Gene3D" id="3.40.50.300">
    <property type="entry name" value="P-loop containing nucleotide triphosphate hydrolases"/>
    <property type="match status" value="1"/>
</dbReference>